<dbReference type="InterPro" id="IPR035472">
    <property type="entry name" value="RpiR-like_SIS"/>
</dbReference>
<proteinExistence type="predicted"/>
<sequence>MAQFSPSEKKIAAFVLESPKRLVTLSSQELAAALSVSQSGIVKFAQKLGFKGYTAFKLAISEELGRNQQAEKSTLHLHNEITGDDSLLEIANKLLLEKQSALRETMNALDAKIFNQVVERIAAAHKVHISGIGGSALIAKDLAYKLLKIGIPAFSEFDSHVQLTIAQTLEPGDVQIAISYSGVRREVVLAAEVAKSRGATVVAVTSLKNNALAPLADYVLYSVADEVQWRSSSISSRTAQNAVTDLLFMGLVQHDRERANDLIRQSGELVKKILL</sequence>
<dbReference type="Pfam" id="PF01418">
    <property type="entry name" value="HTH_6"/>
    <property type="match status" value="1"/>
</dbReference>
<dbReference type="SUPFAM" id="SSF46689">
    <property type="entry name" value="Homeodomain-like"/>
    <property type="match status" value="1"/>
</dbReference>
<dbReference type="GO" id="GO:0003677">
    <property type="term" value="F:DNA binding"/>
    <property type="evidence" value="ECO:0007669"/>
    <property type="project" value="UniProtKB-KW"/>
</dbReference>
<evidence type="ECO:0000256" key="2">
    <source>
        <dbReference type="ARBA" id="ARBA00023125"/>
    </source>
</evidence>
<evidence type="ECO:0000259" key="4">
    <source>
        <dbReference type="PROSITE" id="PS51071"/>
    </source>
</evidence>
<evidence type="ECO:0000256" key="3">
    <source>
        <dbReference type="ARBA" id="ARBA00023163"/>
    </source>
</evidence>
<dbReference type="PROSITE" id="PS51464">
    <property type="entry name" value="SIS"/>
    <property type="match status" value="1"/>
</dbReference>
<dbReference type="GO" id="GO:1901135">
    <property type="term" value="P:carbohydrate derivative metabolic process"/>
    <property type="evidence" value="ECO:0007669"/>
    <property type="project" value="InterPro"/>
</dbReference>
<dbReference type="InterPro" id="IPR001347">
    <property type="entry name" value="SIS_dom"/>
</dbReference>
<accession>A0AAV5MZ55</accession>
<gene>
    <name evidence="6" type="ORF">SOASR030_10820</name>
</gene>
<reference evidence="6" key="1">
    <citation type="submission" date="2022-06" db="EMBL/GenBank/DDBJ databases">
        <title>Draft genome sequences of Leminorella grimontii str. JCM5902.</title>
        <authorList>
            <person name="Wakabayashi Y."/>
            <person name="Kojima K."/>
        </authorList>
    </citation>
    <scope>NUCLEOTIDE SEQUENCE</scope>
    <source>
        <strain evidence="6">JCM 5902</strain>
    </source>
</reference>
<dbReference type="CDD" id="cd05013">
    <property type="entry name" value="SIS_RpiR"/>
    <property type="match status" value="1"/>
</dbReference>
<dbReference type="InterPro" id="IPR036388">
    <property type="entry name" value="WH-like_DNA-bd_sf"/>
</dbReference>
<evidence type="ECO:0000259" key="5">
    <source>
        <dbReference type="PROSITE" id="PS51464"/>
    </source>
</evidence>
<protein>
    <submittedName>
        <fullName evidence="6">RpiR family transcriptional regulator</fullName>
    </submittedName>
</protein>
<name>A0AAV5MZ55_9GAMM</name>
<dbReference type="InterPro" id="IPR046348">
    <property type="entry name" value="SIS_dom_sf"/>
</dbReference>
<dbReference type="Pfam" id="PF01380">
    <property type="entry name" value="SIS"/>
    <property type="match status" value="1"/>
</dbReference>
<dbReference type="InterPro" id="IPR009057">
    <property type="entry name" value="Homeodomain-like_sf"/>
</dbReference>
<comment type="caution">
    <text evidence="6">The sequence shown here is derived from an EMBL/GenBank/DDBJ whole genome shotgun (WGS) entry which is preliminary data.</text>
</comment>
<dbReference type="EMBL" id="BRLH01000002">
    <property type="protein sequence ID" value="GKX54970.1"/>
    <property type="molecule type" value="Genomic_DNA"/>
</dbReference>
<evidence type="ECO:0000313" key="6">
    <source>
        <dbReference type="EMBL" id="GKX54970.1"/>
    </source>
</evidence>
<dbReference type="GO" id="GO:0097367">
    <property type="term" value="F:carbohydrate derivative binding"/>
    <property type="evidence" value="ECO:0007669"/>
    <property type="project" value="InterPro"/>
</dbReference>
<feature type="domain" description="HTH rpiR-type" evidence="4">
    <location>
        <begin position="1"/>
        <end position="67"/>
    </location>
</feature>
<evidence type="ECO:0000256" key="1">
    <source>
        <dbReference type="ARBA" id="ARBA00023015"/>
    </source>
</evidence>
<dbReference type="SUPFAM" id="SSF53697">
    <property type="entry name" value="SIS domain"/>
    <property type="match status" value="1"/>
</dbReference>
<dbReference type="InterPro" id="IPR000281">
    <property type="entry name" value="HTH_RpiR"/>
</dbReference>
<keyword evidence="3" id="KW-0804">Transcription</keyword>
<dbReference type="InterPro" id="IPR047640">
    <property type="entry name" value="RpiR-like"/>
</dbReference>
<keyword evidence="7" id="KW-1185">Reference proteome</keyword>
<dbReference type="AlphaFoldDB" id="A0AAV5MZ55"/>
<dbReference type="GO" id="GO:0003700">
    <property type="term" value="F:DNA-binding transcription factor activity"/>
    <property type="evidence" value="ECO:0007669"/>
    <property type="project" value="InterPro"/>
</dbReference>
<dbReference type="Gene3D" id="3.40.50.10490">
    <property type="entry name" value="Glucose-6-phosphate isomerase like protein, domain 1"/>
    <property type="match status" value="1"/>
</dbReference>
<dbReference type="Proteomes" id="UP001058124">
    <property type="component" value="Unassembled WGS sequence"/>
</dbReference>
<evidence type="ECO:0000313" key="7">
    <source>
        <dbReference type="Proteomes" id="UP001058124"/>
    </source>
</evidence>
<feature type="domain" description="SIS" evidence="5">
    <location>
        <begin position="117"/>
        <end position="257"/>
    </location>
</feature>
<dbReference type="PANTHER" id="PTHR30514:SF17">
    <property type="entry name" value="HTH-TYPE TRANSCRIPTIONAL REGULATOR MURR"/>
    <property type="match status" value="1"/>
</dbReference>
<dbReference type="PROSITE" id="PS51071">
    <property type="entry name" value="HTH_RPIR"/>
    <property type="match status" value="1"/>
</dbReference>
<keyword evidence="1" id="KW-0805">Transcription regulation</keyword>
<dbReference type="PANTHER" id="PTHR30514">
    <property type="entry name" value="GLUCOKINASE"/>
    <property type="match status" value="1"/>
</dbReference>
<keyword evidence="2" id="KW-0238">DNA-binding</keyword>
<organism evidence="6 7">
    <name type="scientific">Leminorella grimontii</name>
    <dbReference type="NCBI Taxonomy" id="82981"/>
    <lineage>
        <taxon>Bacteria</taxon>
        <taxon>Pseudomonadati</taxon>
        <taxon>Pseudomonadota</taxon>
        <taxon>Gammaproteobacteria</taxon>
        <taxon>Enterobacterales</taxon>
        <taxon>Budviciaceae</taxon>
        <taxon>Leminorella</taxon>
    </lineage>
</organism>
<dbReference type="Gene3D" id="1.10.10.10">
    <property type="entry name" value="Winged helix-like DNA-binding domain superfamily/Winged helix DNA-binding domain"/>
    <property type="match status" value="1"/>
</dbReference>